<sequence>MFRIDLENGDDNQVGAVFHLTLGTEKLKCGRKGDSLDVVFSNDKSCSRSHCEVAVARLSELKASGREYCLSAEHSSQFQASNLPSTQASSKPMLSYFSQSVNPSMTPTQTQNHDGTTPLPSFQLDNINPDVVITITDLGSKFGTFVGEEKHRLPNETPTILKLGAMGSGIVQVGAQNSKLRITRIPLVLCFSAVSDKSLLEDPKKADTIGAICGRTWSCRSSTHLVTDARKNTGKNIMAWATSRPVITTKWVEALMARTRGSDPIPDEFDYEPSGTLKLDRVDQSLPRNNTLENVYLLSLMKEELEELAIAGGGKVKRCYEMSDKEFFEDKGAWLKTLIVANLSPGVKKNSVVLLEPRGGKEVDAEITKRRNHLIETFGIPVTGQTQLANSVSTLEGLQNDSEDKDLTKTIWAGRKVAKNRKKGAKAPILSQSQYLNDSPGSSSEEGLKDAVGGSGKNAGTKGAGGGGENSDSDATDDEGLELVPPPPPQPFSPNSPATKTTEVGKKRKKEGTMEPSPMISKKKVKRGGKKDTPHMETVFDNEGGNDDREEEEEEEDDGDPPPTPLPEPKSKLSDLVGKAGGWLKIAPPSRADYKRPLGALADDMAPITEVVPASVLVVRTMEESRKAREGKGKKKTKKRGYNGPDYRRFRKNKICSRYEKVTLMRAVLPKESERELVLMNTQREIEKRQEEAERLFGGGGGGTMEEYLSTGTQQSRRRRR</sequence>
<dbReference type="OrthoDB" id="552194at2759"/>
<dbReference type="EMBL" id="BRYA01000034">
    <property type="protein sequence ID" value="GMI33705.1"/>
    <property type="molecule type" value="Genomic_DNA"/>
</dbReference>
<dbReference type="Gene3D" id="2.60.200.20">
    <property type="match status" value="1"/>
</dbReference>
<evidence type="ECO:0000256" key="6">
    <source>
        <dbReference type="ARBA" id="ARBA00023242"/>
    </source>
</evidence>
<dbReference type="GO" id="GO:0005694">
    <property type="term" value="C:chromosome"/>
    <property type="evidence" value="ECO:0007669"/>
    <property type="project" value="UniProtKB-SubCell"/>
</dbReference>
<evidence type="ECO:0000256" key="2">
    <source>
        <dbReference type="ARBA" id="ARBA00004286"/>
    </source>
</evidence>
<dbReference type="PANTHER" id="PTHR12162">
    <property type="entry name" value="NIBRIN-RELATED"/>
    <property type="match status" value="1"/>
</dbReference>
<feature type="region of interest" description="Disordered" evidence="8">
    <location>
        <begin position="97"/>
        <end position="121"/>
    </location>
</feature>
<dbReference type="InterPro" id="IPR008984">
    <property type="entry name" value="SMAD_FHA_dom_sf"/>
</dbReference>
<evidence type="ECO:0000256" key="3">
    <source>
        <dbReference type="ARBA" id="ARBA00022454"/>
    </source>
</evidence>
<evidence type="ECO:0000256" key="8">
    <source>
        <dbReference type="SAM" id="MobiDB-lite"/>
    </source>
</evidence>
<dbReference type="SUPFAM" id="SSF49879">
    <property type="entry name" value="SMAD/FHA domain"/>
    <property type="match status" value="1"/>
</dbReference>
<feature type="compositionally biased region" description="Acidic residues" evidence="8">
    <location>
        <begin position="471"/>
        <end position="481"/>
    </location>
</feature>
<dbReference type="GO" id="GO:0000724">
    <property type="term" value="P:double-strand break repair via homologous recombination"/>
    <property type="evidence" value="ECO:0007669"/>
    <property type="project" value="TreeGrafter"/>
</dbReference>
<evidence type="ECO:0000259" key="9">
    <source>
        <dbReference type="PROSITE" id="PS50006"/>
    </source>
</evidence>
<comment type="subcellular location">
    <subcellularLocation>
        <location evidence="2">Chromosome</location>
    </subcellularLocation>
    <subcellularLocation>
        <location evidence="1">Nucleus</location>
    </subcellularLocation>
</comment>
<keyword evidence="4" id="KW-0227">DNA damage</keyword>
<keyword evidence="11" id="KW-1185">Reference proteome</keyword>
<comment type="similarity">
    <text evidence="7">Belongs to the Nibrin family.</text>
</comment>
<keyword evidence="6" id="KW-0539">Nucleus</keyword>
<comment type="caution">
    <text evidence="10">The sequence shown here is derived from an EMBL/GenBank/DDBJ whole genome shotgun (WGS) entry which is preliminary data.</text>
</comment>
<protein>
    <recommendedName>
        <fullName evidence="9">FHA domain-containing protein</fullName>
    </recommendedName>
</protein>
<feature type="compositionally biased region" description="Acidic residues" evidence="8">
    <location>
        <begin position="544"/>
        <end position="560"/>
    </location>
</feature>
<dbReference type="InterPro" id="IPR000253">
    <property type="entry name" value="FHA_dom"/>
</dbReference>
<dbReference type="InterPro" id="IPR036420">
    <property type="entry name" value="BRCT_dom_sf"/>
</dbReference>
<proteinExistence type="inferred from homology"/>
<dbReference type="GO" id="GO:0007095">
    <property type="term" value="P:mitotic G2 DNA damage checkpoint signaling"/>
    <property type="evidence" value="ECO:0007669"/>
    <property type="project" value="InterPro"/>
</dbReference>
<dbReference type="Proteomes" id="UP001165065">
    <property type="component" value="Unassembled WGS sequence"/>
</dbReference>
<evidence type="ECO:0000256" key="4">
    <source>
        <dbReference type="ARBA" id="ARBA00022763"/>
    </source>
</evidence>
<dbReference type="GO" id="GO:0003684">
    <property type="term" value="F:damaged DNA binding"/>
    <property type="evidence" value="ECO:0007669"/>
    <property type="project" value="TreeGrafter"/>
</dbReference>
<evidence type="ECO:0000313" key="11">
    <source>
        <dbReference type="Proteomes" id="UP001165065"/>
    </source>
</evidence>
<keyword evidence="5" id="KW-0234">DNA repair</keyword>
<evidence type="ECO:0000256" key="1">
    <source>
        <dbReference type="ARBA" id="ARBA00004123"/>
    </source>
</evidence>
<feature type="region of interest" description="Disordered" evidence="8">
    <location>
        <begin position="421"/>
        <end position="576"/>
    </location>
</feature>
<name>A0A9W7G2Z8_9STRA</name>
<feature type="domain" description="FHA" evidence="9">
    <location>
        <begin position="27"/>
        <end position="53"/>
    </location>
</feature>
<accession>A0A9W7G2Z8</accession>
<dbReference type="Gene3D" id="3.40.50.10190">
    <property type="entry name" value="BRCT domain"/>
    <property type="match status" value="1"/>
</dbReference>
<evidence type="ECO:0000313" key="10">
    <source>
        <dbReference type="EMBL" id="GMI33705.1"/>
    </source>
</evidence>
<evidence type="ECO:0000256" key="5">
    <source>
        <dbReference type="ARBA" id="ARBA00023204"/>
    </source>
</evidence>
<dbReference type="AlphaFoldDB" id="A0A9W7G2Z8"/>
<dbReference type="GO" id="GO:0030870">
    <property type="term" value="C:Mre11 complex"/>
    <property type="evidence" value="ECO:0007669"/>
    <property type="project" value="InterPro"/>
</dbReference>
<feature type="compositionally biased region" description="Gly residues" evidence="8">
    <location>
        <begin position="453"/>
        <end position="469"/>
    </location>
</feature>
<feature type="compositionally biased region" description="Polar residues" evidence="8">
    <location>
        <begin position="430"/>
        <end position="445"/>
    </location>
</feature>
<keyword evidence="3" id="KW-0158">Chromosome</keyword>
<organism evidence="10 11">
    <name type="scientific">Triparma columacea</name>
    <dbReference type="NCBI Taxonomy" id="722753"/>
    <lineage>
        <taxon>Eukaryota</taxon>
        <taxon>Sar</taxon>
        <taxon>Stramenopiles</taxon>
        <taxon>Ochrophyta</taxon>
        <taxon>Bolidophyceae</taxon>
        <taxon>Parmales</taxon>
        <taxon>Triparmaceae</taxon>
        <taxon>Triparma</taxon>
    </lineage>
</organism>
<gene>
    <name evidence="10" type="ORF">TrCOL_g743</name>
</gene>
<dbReference type="PANTHER" id="PTHR12162:SF0">
    <property type="entry name" value="NIBRIN"/>
    <property type="match status" value="1"/>
</dbReference>
<reference evidence="11" key="1">
    <citation type="journal article" date="2023" name="Commun. Biol.">
        <title>Genome analysis of Parmales, the sister group of diatoms, reveals the evolutionary specialization of diatoms from phago-mixotrophs to photoautotrophs.</title>
        <authorList>
            <person name="Ban H."/>
            <person name="Sato S."/>
            <person name="Yoshikawa S."/>
            <person name="Yamada K."/>
            <person name="Nakamura Y."/>
            <person name="Ichinomiya M."/>
            <person name="Sato N."/>
            <person name="Blanc-Mathieu R."/>
            <person name="Endo H."/>
            <person name="Kuwata A."/>
            <person name="Ogata H."/>
        </authorList>
    </citation>
    <scope>NUCLEOTIDE SEQUENCE [LARGE SCALE GENOMIC DNA]</scope>
</reference>
<evidence type="ECO:0000256" key="7">
    <source>
        <dbReference type="ARBA" id="ARBA00044757"/>
    </source>
</evidence>
<feature type="region of interest" description="Disordered" evidence="8">
    <location>
        <begin position="689"/>
        <end position="721"/>
    </location>
</feature>
<feature type="compositionally biased region" description="Basic residues" evidence="8">
    <location>
        <begin position="632"/>
        <end position="641"/>
    </location>
</feature>
<dbReference type="PROSITE" id="PS50006">
    <property type="entry name" value="FHA_DOMAIN"/>
    <property type="match status" value="1"/>
</dbReference>
<feature type="region of interest" description="Disordered" evidence="8">
    <location>
        <begin position="623"/>
        <end position="647"/>
    </location>
</feature>
<feature type="compositionally biased region" description="Pro residues" evidence="8">
    <location>
        <begin position="484"/>
        <end position="494"/>
    </location>
</feature>
<dbReference type="InterPro" id="IPR040227">
    <property type="entry name" value="Nibrin-rel"/>
</dbReference>